<accession>A0A5V6Q3L0</accession>
<evidence type="ECO:0000313" key="2">
    <source>
        <dbReference type="EMBL" id="EBU8207311.1"/>
    </source>
</evidence>
<dbReference type="InterPro" id="IPR054226">
    <property type="entry name" value="DUF6948"/>
</dbReference>
<name>A0A5V6Q3L0_SALET</name>
<reference evidence="2" key="1">
    <citation type="submission" date="2018-05" db="EMBL/GenBank/DDBJ databases">
        <authorList>
            <person name="Ashton P.M."/>
            <person name="Dallman T."/>
            <person name="Nair S."/>
            <person name="De Pinna E."/>
            <person name="Peters T."/>
            <person name="Grant K."/>
        </authorList>
    </citation>
    <scope>NUCLEOTIDE SEQUENCE</scope>
    <source>
        <strain evidence="2">374031</strain>
    </source>
</reference>
<dbReference type="EMBL" id="AAHDIR010000039">
    <property type="protein sequence ID" value="EBU8207311.1"/>
    <property type="molecule type" value="Genomic_DNA"/>
</dbReference>
<proteinExistence type="predicted"/>
<sequence length="111" mass="12239">MMAPAQKTQSRINAAMFGKDVIVRTYSAGVWFGQVAEKEGNEVILVNARRMWRWWAAESISLSAVAVHGICQEKSKIVAPVEMVWLEAIEIIPVTKTAFLSISGAPHVQAE</sequence>
<feature type="domain" description="DUF6948" evidence="1">
    <location>
        <begin position="18"/>
        <end position="100"/>
    </location>
</feature>
<evidence type="ECO:0000259" key="1">
    <source>
        <dbReference type="Pfam" id="PF22253"/>
    </source>
</evidence>
<gene>
    <name evidence="2" type="ORF">DLM21_23775</name>
</gene>
<organism evidence="2">
    <name type="scientific">Salmonella enterica subsp. enterica serovar Cardoner</name>
    <dbReference type="NCBI Taxonomy" id="2564309"/>
    <lineage>
        <taxon>Bacteria</taxon>
        <taxon>Pseudomonadati</taxon>
        <taxon>Pseudomonadota</taxon>
        <taxon>Gammaproteobacteria</taxon>
        <taxon>Enterobacterales</taxon>
        <taxon>Enterobacteriaceae</taxon>
        <taxon>Salmonella</taxon>
    </lineage>
</organism>
<comment type="caution">
    <text evidence="2">The sequence shown here is derived from an EMBL/GenBank/DDBJ whole genome shotgun (WGS) entry which is preliminary data.</text>
</comment>
<dbReference type="Pfam" id="PF22253">
    <property type="entry name" value="DUF6948"/>
    <property type="match status" value="1"/>
</dbReference>
<dbReference type="AlphaFoldDB" id="A0A5V6Q3L0"/>
<protein>
    <recommendedName>
        <fullName evidence="1">DUF6948 domain-containing protein</fullName>
    </recommendedName>
</protein>